<dbReference type="SUPFAM" id="SSF64307">
    <property type="entry name" value="SirA-like"/>
    <property type="match status" value="1"/>
</dbReference>
<evidence type="ECO:0000313" key="2">
    <source>
        <dbReference type="Proteomes" id="UP000223559"/>
    </source>
</evidence>
<dbReference type="RefSeq" id="WP_010013201.1">
    <property type="nucleotide sequence ID" value="NZ_AEOS01000114.1"/>
</dbReference>
<dbReference type="InterPro" id="IPR027396">
    <property type="entry name" value="DsrEFH-like"/>
</dbReference>
<dbReference type="InterPro" id="IPR036868">
    <property type="entry name" value="TusA-like_sf"/>
</dbReference>
<dbReference type="OrthoDB" id="9801500at2"/>
<keyword evidence="2" id="KW-1185">Reference proteome</keyword>
<accession>A0A2D1KM13</accession>
<dbReference type="EMBL" id="CP017697">
    <property type="protein sequence ID" value="ATO43180.1"/>
    <property type="molecule type" value="Genomic_DNA"/>
</dbReference>
<dbReference type="AlphaFoldDB" id="A0A2D1KM13"/>
<dbReference type="Pfam" id="PF02635">
    <property type="entry name" value="DsrE"/>
    <property type="match status" value="1"/>
</dbReference>
<proteinExistence type="predicted"/>
<gene>
    <name evidence="1" type="ORF">LC20004_04360</name>
</gene>
<dbReference type="KEGG" id="lcy:LC20004_04360"/>
<dbReference type="InterPro" id="IPR001455">
    <property type="entry name" value="TusA-like"/>
</dbReference>
<organism evidence="1 2">
    <name type="scientific">Loigolactobacillus coryniformis subsp. torquens DSM 20004 = KCTC 3535</name>
    <dbReference type="NCBI Taxonomy" id="1423822"/>
    <lineage>
        <taxon>Bacteria</taxon>
        <taxon>Bacillati</taxon>
        <taxon>Bacillota</taxon>
        <taxon>Bacilli</taxon>
        <taxon>Lactobacillales</taxon>
        <taxon>Lactobacillaceae</taxon>
        <taxon>Loigolactobacillus</taxon>
    </lineage>
</organism>
<dbReference type="NCBIfam" id="TIGR03527">
    <property type="entry name" value="selenium_YedF"/>
    <property type="match status" value="1"/>
</dbReference>
<sequence length="194" mass="21073">MENIKVDALGKPCPLPVIETKKAIRQLGPDGGEVTVLVDNEVAVKNVTKMVAANQYQITTQPVNDNFEMTVTVTQPAAVQEQHTGMVIAFGRNVLGEGDPKLGQILLKSYIYSLTELDTPPEHLLFFNGGARLTSQDSGVLDDLKTLEDKGSQISTCGTCLDFYNIKDQLAIGEITNMYAIVEAMDQADKVVTI</sequence>
<dbReference type="Pfam" id="PF01206">
    <property type="entry name" value="TusA"/>
    <property type="match status" value="1"/>
</dbReference>
<evidence type="ECO:0000313" key="1">
    <source>
        <dbReference type="EMBL" id="ATO43180.1"/>
    </source>
</evidence>
<dbReference type="Gene3D" id="3.30.110.40">
    <property type="entry name" value="TusA-like domain"/>
    <property type="match status" value="1"/>
</dbReference>
<dbReference type="InterPro" id="IPR003787">
    <property type="entry name" value="Sulphur_relay_DsrE/F-like"/>
</dbReference>
<name>A0A2D1KM13_9LACO</name>
<dbReference type="InterPro" id="IPR019870">
    <property type="entry name" value="Se_metab_YedF"/>
</dbReference>
<protein>
    <submittedName>
        <fullName evidence="1">Uncharacterized protein</fullName>
    </submittedName>
</protein>
<dbReference type="Proteomes" id="UP000223559">
    <property type="component" value="Chromosome"/>
</dbReference>
<reference evidence="1 2" key="1">
    <citation type="submission" date="2016-10" db="EMBL/GenBank/DDBJ databases">
        <title>The whole genome sequencing and assembly of L. cotyniformis subsp. torquens DSM 20004 strain.</title>
        <authorList>
            <person name="Park M.-K."/>
            <person name="Lee Y.-J."/>
            <person name="Yi H."/>
            <person name="Bahn Y.-S."/>
            <person name="Kim J.F."/>
            <person name="Lee D.-W."/>
        </authorList>
    </citation>
    <scope>NUCLEOTIDE SEQUENCE [LARGE SCALE GENOMIC DNA]</scope>
    <source>
        <strain evidence="1 2">DSM 20004</strain>
    </source>
</reference>
<dbReference type="SUPFAM" id="SSF75169">
    <property type="entry name" value="DsrEFH-like"/>
    <property type="match status" value="1"/>
</dbReference>